<evidence type="ECO:0000313" key="3">
    <source>
        <dbReference type="Proteomes" id="UP000319818"/>
    </source>
</evidence>
<organism evidence="2 3">
    <name type="scientific">Pseudonocardia cypriaca</name>
    <dbReference type="NCBI Taxonomy" id="882449"/>
    <lineage>
        <taxon>Bacteria</taxon>
        <taxon>Bacillati</taxon>
        <taxon>Actinomycetota</taxon>
        <taxon>Actinomycetes</taxon>
        <taxon>Pseudonocardiales</taxon>
        <taxon>Pseudonocardiaceae</taxon>
        <taxon>Pseudonocardia</taxon>
    </lineage>
</organism>
<sequence length="440" mass="46693">MVDPASQALSVSNHVSTDGSLGPEVAAFDAVSSDRDAFRFEVENPVSDDPVSVALTIADRLPILYNLDARSGNRYRSHFLRLVGDGEDVSALGVLNQQNVLAQIGDDVIIRYEPGTGCADRHRIRVCRPASEQNNDHPNQSRHDVRYLPLRITVFSRPGRATLASAVSDSDQTLRLPSVADIQPSGHVLIGSGDGGELVHYAGTNAGAGELTGCIRGVAGTAPIAHAAGAPVVYSSTTPSASKTDIEADLTSVNERFAQSGIKVRRPVTIDLGGAGSSGRVLPPAVLAGYRFPSVFDVPNQEPPTDSEQAVIALRSLEPNLIEIFYVDHMYKIDDSAQAPQHGYSRPALINNSADPRAQNFAVVSSARKVLTVAHEIMHLLLNDGHRVGDPRTALFNESTTDSKAPDSTKRIGPYPDATAAGVGVFDTSKIRASAETLPG</sequence>
<evidence type="ECO:0000256" key="1">
    <source>
        <dbReference type="SAM" id="MobiDB-lite"/>
    </source>
</evidence>
<gene>
    <name evidence="2" type="ORF">FB388_1280</name>
</gene>
<reference evidence="2 3" key="1">
    <citation type="submission" date="2019-06" db="EMBL/GenBank/DDBJ databases">
        <title>Sequencing the genomes of 1000 actinobacteria strains.</title>
        <authorList>
            <person name="Klenk H.-P."/>
        </authorList>
    </citation>
    <scope>NUCLEOTIDE SEQUENCE [LARGE SCALE GENOMIC DNA]</scope>
    <source>
        <strain evidence="2 3">DSM 45511</strain>
    </source>
</reference>
<dbReference type="Proteomes" id="UP000319818">
    <property type="component" value="Unassembled WGS sequence"/>
</dbReference>
<dbReference type="AlphaFoldDB" id="A0A543GCW6"/>
<keyword evidence="3" id="KW-1185">Reference proteome</keyword>
<evidence type="ECO:0000313" key="2">
    <source>
        <dbReference type="EMBL" id="TQM43922.1"/>
    </source>
</evidence>
<accession>A0A543GCW6</accession>
<name>A0A543GCW6_9PSEU</name>
<proteinExistence type="predicted"/>
<comment type="caution">
    <text evidence="2">The sequence shown here is derived from an EMBL/GenBank/DDBJ whole genome shotgun (WGS) entry which is preliminary data.</text>
</comment>
<protein>
    <submittedName>
        <fullName evidence="2">Uncharacterized protein</fullName>
    </submittedName>
</protein>
<feature type="region of interest" description="Disordered" evidence="1">
    <location>
        <begin position="396"/>
        <end position="416"/>
    </location>
</feature>
<dbReference type="EMBL" id="VFPH01000001">
    <property type="protein sequence ID" value="TQM43922.1"/>
    <property type="molecule type" value="Genomic_DNA"/>
</dbReference>